<dbReference type="Proteomes" id="UP000183530">
    <property type="component" value="Chromosome"/>
</dbReference>
<dbReference type="AlphaFoldDB" id="A0A1L2ZM18"/>
<dbReference type="KEGG" id="nae:BHE16_04675"/>
<reference evidence="1 2" key="1">
    <citation type="submission" date="2016-11" db="EMBL/GenBank/DDBJ databases">
        <title>Genome sequencing of Zhihengliuella aestuarii B18 antagonistic to Plasmodiophora brassicae.</title>
        <authorList>
            <person name="Luo Y."/>
        </authorList>
    </citation>
    <scope>NUCLEOTIDE SEQUENCE [LARGE SCALE GENOMIC DNA]</scope>
    <source>
        <strain evidence="1 2">B18</strain>
    </source>
</reference>
<proteinExistence type="predicted"/>
<keyword evidence="2" id="KW-1185">Reference proteome</keyword>
<gene>
    <name evidence="1" type="ORF">BHE16_04675</name>
</gene>
<accession>A0A1L2ZM18</accession>
<protein>
    <submittedName>
        <fullName evidence="1">Uncharacterized protein</fullName>
    </submittedName>
</protein>
<sequence>MHVLRKFENLLEALAPLLTKESLLFSTSAKIHRNYKFRVDVARLMNASKNIRHSKFTLSLLPEDGEISVIQTSRTELRLIRFAILQF</sequence>
<name>A0A1L2ZM18_9MICC</name>
<organism evidence="1 2">
    <name type="scientific">Neomicrococcus aestuarii</name>
    <dbReference type="NCBI Taxonomy" id="556325"/>
    <lineage>
        <taxon>Bacteria</taxon>
        <taxon>Bacillati</taxon>
        <taxon>Actinomycetota</taxon>
        <taxon>Actinomycetes</taxon>
        <taxon>Micrococcales</taxon>
        <taxon>Micrococcaceae</taxon>
        <taxon>Neomicrococcus</taxon>
    </lineage>
</organism>
<dbReference type="EMBL" id="CP018135">
    <property type="protein sequence ID" value="APF40424.1"/>
    <property type="molecule type" value="Genomic_DNA"/>
</dbReference>
<evidence type="ECO:0000313" key="1">
    <source>
        <dbReference type="EMBL" id="APF40424.1"/>
    </source>
</evidence>
<evidence type="ECO:0000313" key="2">
    <source>
        <dbReference type="Proteomes" id="UP000183530"/>
    </source>
</evidence>